<protein>
    <recommendedName>
        <fullName evidence="4 6">dTDP-4-dehydrorhamnose reductase</fullName>
        <ecNumber evidence="3 6">1.1.1.133</ecNumber>
    </recommendedName>
</protein>
<dbReference type="Pfam" id="PF04321">
    <property type="entry name" value="RmlD_sub_bind"/>
    <property type="match status" value="1"/>
</dbReference>
<reference evidence="8" key="1">
    <citation type="submission" date="2022-11" db="EMBL/GenBank/DDBJ databases">
        <title>Parathalassolutuus dongxingensis gen. nov., sp. nov., a novel member of family Oceanospirillaceae isolated from a coastal shrimp pond in Guangxi, China.</title>
        <authorList>
            <person name="Chen H."/>
        </authorList>
    </citation>
    <scope>NUCLEOTIDE SEQUENCE</scope>
    <source>
        <strain evidence="8">G-43</strain>
    </source>
</reference>
<evidence type="ECO:0000256" key="4">
    <source>
        <dbReference type="ARBA" id="ARBA00017099"/>
    </source>
</evidence>
<comment type="catalytic activity">
    <reaction evidence="5 6">
        <text>dTDP-beta-L-rhamnose + NADP(+) = dTDP-4-dehydro-beta-L-rhamnose + NADPH + H(+)</text>
        <dbReference type="Rhea" id="RHEA:21796"/>
        <dbReference type="ChEBI" id="CHEBI:15378"/>
        <dbReference type="ChEBI" id="CHEBI:57510"/>
        <dbReference type="ChEBI" id="CHEBI:57783"/>
        <dbReference type="ChEBI" id="CHEBI:58349"/>
        <dbReference type="ChEBI" id="CHEBI:62830"/>
        <dbReference type="EC" id="1.1.1.133"/>
    </reaction>
</comment>
<dbReference type="GO" id="GO:0019305">
    <property type="term" value="P:dTDP-rhamnose biosynthetic process"/>
    <property type="evidence" value="ECO:0007669"/>
    <property type="project" value="TreeGrafter"/>
</dbReference>
<dbReference type="GO" id="GO:0008831">
    <property type="term" value="F:dTDP-4-dehydrorhamnose reductase activity"/>
    <property type="evidence" value="ECO:0007669"/>
    <property type="project" value="UniProtKB-EC"/>
</dbReference>
<evidence type="ECO:0000256" key="3">
    <source>
        <dbReference type="ARBA" id="ARBA00012929"/>
    </source>
</evidence>
<dbReference type="Proteomes" id="UP001150830">
    <property type="component" value="Unassembled WGS sequence"/>
</dbReference>
<dbReference type="EMBL" id="JAPNOA010000016">
    <property type="protein sequence ID" value="MCY0964466.1"/>
    <property type="molecule type" value="Genomic_DNA"/>
</dbReference>
<evidence type="ECO:0000256" key="2">
    <source>
        <dbReference type="ARBA" id="ARBA00010944"/>
    </source>
</evidence>
<dbReference type="RefSeq" id="WP_283172682.1">
    <property type="nucleotide sequence ID" value="NZ_JAPNOA010000016.1"/>
</dbReference>
<keyword evidence="6" id="KW-0521">NADP</keyword>
<proteinExistence type="inferred from homology"/>
<dbReference type="EC" id="1.1.1.133" evidence="3 6"/>
<comment type="cofactor">
    <cofactor evidence="6">
        <name>Mg(2+)</name>
        <dbReference type="ChEBI" id="CHEBI:18420"/>
    </cofactor>
    <text evidence="6">Binds 1 Mg(2+) ion per monomer.</text>
</comment>
<gene>
    <name evidence="8" type="ORF">OUO13_04640</name>
</gene>
<evidence type="ECO:0000313" key="9">
    <source>
        <dbReference type="Proteomes" id="UP001150830"/>
    </source>
</evidence>
<organism evidence="8 9">
    <name type="scientific">Parathalassolituus penaei</name>
    <dbReference type="NCBI Taxonomy" id="2997323"/>
    <lineage>
        <taxon>Bacteria</taxon>
        <taxon>Pseudomonadati</taxon>
        <taxon>Pseudomonadota</taxon>
        <taxon>Gammaproteobacteria</taxon>
        <taxon>Oceanospirillales</taxon>
        <taxon>Oceanospirillaceae</taxon>
        <taxon>Parathalassolituus</taxon>
    </lineage>
</organism>
<accession>A0A9X3ECA2</accession>
<dbReference type="PANTHER" id="PTHR10491:SF4">
    <property type="entry name" value="METHIONINE ADENOSYLTRANSFERASE 2 SUBUNIT BETA"/>
    <property type="match status" value="1"/>
</dbReference>
<comment type="function">
    <text evidence="6">Catalyzes the reduction of dTDP-6-deoxy-L-lyxo-4-hexulose to yield dTDP-L-rhamnose.</text>
</comment>
<keyword evidence="9" id="KW-1185">Reference proteome</keyword>
<dbReference type="Gene3D" id="3.40.50.720">
    <property type="entry name" value="NAD(P)-binding Rossmann-like Domain"/>
    <property type="match status" value="1"/>
</dbReference>
<evidence type="ECO:0000313" key="8">
    <source>
        <dbReference type="EMBL" id="MCY0964466.1"/>
    </source>
</evidence>
<dbReference type="InterPro" id="IPR005913">
    <property type="entry name" value="dTDP_dehydrorham_reduct"/>
</dbReference>
<dbReference type="InterPro" id="IPR036291">
    <property type="entry name" value="NAD(P)-bd_dom_sf"/>
</dbReference>
<feature type="domain" description="RmlD-like substrate binding" evidence="7">
    <location>
        <begin position="76"/>
        <end position="270"/>
    </location>
</feature>
<keyword evidence="6" id="KW-0560">Oxidoreductase</keyword>
<evidence type="ECO:0000256" key="6">
    <source>
        <dbReference type="RuleBase" id="RU364082"/>
    </source>
</evidence>
<dbReference type="InterPro" id="IPR029903">
    <property type="entry name" value="RmlD-like-bd"/>
</dbReference>
<evidence type="ECO:0000259" key="7">
    <source>
        <dbReference type="Pfam" id="PF04321"/>
    </source>
</evidence>
<comment type="similarity">
    <text evidence="2 6">Belongs to the dTDP-4-dehydrorhamnose reductase family.</text>
</comment>
<evidence type="ECO:0000256" key="5">
    <source>
        <dbReference type="ARBA" id="ARBA00048200"/>
    </source>
</evidence>
<dbReference type="PANTHER" id="PTHR10491">
    <property type="entry name" value="DTDP-4-DEHYDRORHAMNOSE REDUCTASE"/>
    <property type="match status" value="1"/>
</dbReference>
<comment type="caution">
    <text evidence="8">The sequence shown here is derived from an EMBL/GenBank/DDBJ whole genome shotgun (WGS) entry which is preliminary data.</text>
</comment>
<dbReference type="SUPFAM" id="SSF51735">
    <property type="entry name" value="NAD(P)-binding Rossmann-fold domains"/>
    <property type="match status" value="1"/>
</dbReference>
<comment type="pathway">
    <text evidence="1 6">Carbohydrate biosynthesis; dTDP-L-rhamnose biosynthesis.</text>
</comment>
<dbReference type="GO" id="GO:0005829">
    <property type="term" value="C:cytosol"/>
    <property type="evidence" value="ECO:0007669"/>
    <property type="project" value="TreeGrafter"/>
</dbReference>
<evidence type="ECO:0000256" key="1">
    <source>
        <dbReference type="ARBA" id="ARBA00004781"/>
    </source>
</evidence>
<name>A0A9X3ECA2_9GAMM</name>
<dbReference type="AlphaFoldDB" id="A0A9X3ECA2"/>
<sequence length="273" mass="30697">MPINPFHTLIIGADRPLGQYLARALAADNLHYKSYSIEGRERVAILGSGQPFFVLTPALANGSDIEDALYWIETLEEHDAPIVLVSSLAVFAPQNQARHTETSTRFADNDHARRLLALEQRVKQCRRHLILRVGQSFSVQAGDFAHALLMALRDRVELTVDDVEFFCPTPDDDIATVLLAMMKQADCSDDLWGLYHFCGVEPVNAFGFTEALLAEASQYEDLSNVRLESGAGGFRPVWQVPCGDVTHLFYTFGIKRRPWRSGLGRLLRRYYRA</sequence>